<name>A0A9P6KTZ3_9PLEO</name>
<feature type="region of interest" description="Disordered" evidence="2">
    <location>
        <begin position="639"/>
        <end position="666"/>
    </location>
</feature>
<keyword evidence="1" id="KW-0175">Coiled coil</keyword>
<feature type="coiled-coil region" evidence="1">
    <location>
        <begin position="678"/>
        <end position="705"/>
    </location>
</feature>
<dbReference type="EMBL" id="WJXW01000002">
    <property type="protein sequence ID" value="KAF9739388.1"/>
    <property type="molecule type" value="Genomic_DNA"/>
</dbReference>
<dbReference type="OrthoDB" id="3767377at2759"/>
<organism evidence="3 4">
    <name type="scientific">Paraphaeosphaeria minitans</name>
    <dbReference type="NCBI Taxonomy" id="565426"/>
    <lineage>
        <taxon>Eukaryota</taxon>
        <taxon>Fungi</taxon>
        <taxon>Dikarya</taxon>
        <taxon>Ascomycota</taxon>
        <taxon>Pezizomycotina</taxon>
        <taxon>Dothideomycetes</taxon>
        <taxon>Pleosporomycetidae</taxon>
        <taxon>Pleosporales</taxon>
        <taxon>Massarineae</taxon>
        <taxon>Didymosphaeriaceae</taxon>
        <taxon>Paraphaeosphaeria</taxon>
    </lineage>
</organism>
<evidence type="ECO:0000313" key="4">
    <source>
        <dbReference type="Proteomes" id="UP000756921"/>
    </source>
</evidence>
<feature type="region of interest" description="Disordered" evidence="2">
    <location>
        <begin position="1"/>
        <end position="184"/>
    </location>
</feature>
<dbReference type="Proteomes" id="UP000756921">
    <property type="component" value="Unassembled WGS sequence"/>
</dbReference>
<keyword evidence="4" id="KW-1185">Reference proteome</keyword>
<evidence type="ECO:0000313" key="3">
    <source>
        <dbReference type="EMBL" id="KAF9739388.1"/>
    </source>
</evidence>
<evidence type="ECO:0000256" key="2">
    <source>
        <dbReference type="SAM" id="MobiDB-lite"/>
    </source>
</evidence>
<feature type="region of interest" description="Disordered" evidence="2">
    <location>
        <begin position="590"/>
        <end position="615"/>
    </location>
</feature>
<sequence>MAQQTNNDHACHGPLPPSPSSTLSNPPSSPGLEPAGQSVLHAEDPQTESTRNAARAGEAILEVIRRKQPYYNRKSNLKTYFDRKDTSRNACESSKGKDPARRSSDAHPADKSAATPETPAKKPAKTYAATSPAPNSGTRAPFDGSSVRPKDTPRLDRAGNPRPANKKFLSRDPTGRVVGNARGPDTQLEEVQAWIQEKKHIKFDLIPDVEEHIFDDIDEDVRTEPFHLRNQGRKLVMGKDEETEICAIFPRDNKKIYPCRFLLREGEKGAYSPIKDITQLRDSIDELYYPFEAFTHSTREDAWMQLQAVVGYVFLLCAEADVVYTTSAKHPGSLSTALTHIKETYAPNDAHPTAATVNRNIQAYPDSDHDVSQLEKINEWLEDKNLLGNMLRLVSDPSIYVFQDFVPESTLKVKGIAKVHDRMLFLGENDEVQSWVVPSREPNKAILGWIINIDKETGKQTYASWWPALPTLTFPFQAFKSHEDALSWRKLFYTVGYIFLCFDEAKVAVNMATSFQKHFISASVSNTVEKYYGTLSPPNGWPNVRKPGELDFHGGNPAPVPSTAGQIGASVEPPKKSKQTAFSKFRKTLREIKGRNTKPPVTGSHGAHGVENSRSSKYIAPAGDYRTLDDLSVSLFLEKARNSNGKRPARDDSEEDEENRPTKHKRLEAKRTEAIRLRIFQQREIDKMQVELDEKKRTLQLLEVVELEVASQMGQVMMGMTDDDYDAILQP</sequence>
<protein>
    <submittedName>
        <fullName evidence="3">Uncharacterized protein</fullName>
    </submittedName>
</protein>
<evidence type="ECO:0000256" key="1">
    <source>
        <dbReference type="SAM" id="Coils"/>
    </source>
</evidence>
<feature type="compositionally biased region" description="Low complexity" evidence="2">
    <location>
        <begin position="125"/>
        <end position="134"/>
    </location>
</feature>
<comment type="caution">
    <text evidence="3">The sequence shown here is derived from an EMBL/GenBank/DDBJ whole genome shotgun (WGS) entry which is preliminary data.</text>
</comment>
<accession>A0A9P6KTZ3</accession>
<reference evidence="3" key="1">
    <citation type="journal article" date="2020" name="Mol. Plant Microbe Interact.">
        <title>Genome Sequence of the Biocontrol Agent Coniothyrium minitans strain Conio (IMI 134523).</title>
        <authorList>
            <person name="Patel D."/>
            <person name="Shittu T.A."/>
            <person name="Baroncelli R."/>
            <person name="Muthumeenakshi S."/>
            <person name="Osborne T.H."/>
            <person name="Janganan T.K."/>
            <person name="Sreenivasaprasad S."/>
        </authorList>
    </citation>
    <scope>NUCLEOTIDE SEQUENCE</scope>
    <source>
        <strain evidence="3">Conio</strain>
    </source>
</reference>
<gene>
    <name evidence="3" type="ORF">PMIN01_02022</name>
</gene>
<feature type="compositionally biased region" description="Basic and acidic residues" evidence="2">
    <location>
        <begin position="148"/>
        <end position="159"/>
    </location>
</feature>
<proteinExistence type="predicted"/>
<feature type="compositionally biased region" description="Basic and acidic residues" evidence="2">
    <location>
        <begin position="94"/>
        <end position="110"/>
    </location>
</feature>
<dbReference type="AlphaFoldDB" id="A0A9P6KTZ3"/>